<proteinExistence type="predicted"/>
<dbReference type="OrthoDB" id="10256179at2759"/>
<dbReference type="Pfam" id="PF25390">
    <property type="entry name" value="WD40_RLD"/>
    <property type="match status" value="1"/>
</dbReference>
<feature type="domain" description="RCC1-like" evidence="3">
    <location>
        <begin position="177"/>
        <end position="559"/>
    </location>
</feature>
<dbReference type="Gene3D" id="2.130.10.30">
    <property type="entry name" value="Regulator of chromosome condensation 1/beta-lactamase-inhibitor protein II"/>
    <property type="match status" value="2"/>
</dbReference>
<dbReference type="AlphaFoldDB" id="A0A8C6XXE5"/>
<feature type="repeat" description="RCC1" evidence="2">
    <location>
        <begin position="175"/>
        <end position="228"/>
    </location>
</feature>
<dbReference type="PROSITE" id="PS50012">
    <property type="entry name" value="RCC1_3"/>
    <property type="match status" value="7"/>
</dbReference>
<dbReference type="InterPro" id="IPR000408">
    <property type="entry name" value="Reg_chr_condens"/>
</dbReference>
<dbReference type="InterPro" id="IPR051210">
    <property type="entry name" value="Ub_ligase/GEF_domain"/>
</dbReference>
<dbReference type="InterPro" id="IPR009091">
    <property type="entry name" value="RCC1/BLIP-II"/>
</dbReference>
<accession>A0A8C6XXE5</accession>
<dbReference type="PANTHER" id="PTHR22870:SF155">
    <property type="entry name" value="E3 UBIQUITIN-PROTEIN LIGASE HERC1-RELATED"/>
    <property type="match status" value="1"/>
</dbReference>
<keyword evidence="1" id="KW-0677">Repeat</keyword>
<name>A0A8C6XXE5_NAJNA</name>
<gene>
    <name evidence="4" type="primary">SERGEF</name>
</gene>
<evidence type="ECO:0000259" key="3">
    <source>
        <dbReference type="Pfam" id="PF25390"/>
    </source>
</evidence>
<evidence type="ECO:0000313" key="5">
    <source>
        <dbReference type="Proteomes" id="UP000694559"/>
    </source>
</evidence>
<reference evidence="4" key="1">
    <citation type="submission" date="2025-08" db="UniProtKB">
        <authorList>
            <consortium name="Ensembl"/>
        </authorList>
    </citation>
    <scope>IDENTIFICATION</scope>
</reference>
<dbReference type="InterPro" id="IPR058923">
    <property type="entry name" value="RCC1-like_dom"/>
</dbReference>
<feature type="repeat" description="RCC1" evidence="2">
    <location>
        <begin position="229"/>
        <end position="280"/>
    </location>
</feature>
<dbReference type="OMA" id="GWGNCRK"/>
<organism evidence="4 5">
    <name type="scientific">Naja naja</name>
    <name type="common">Indian cobra</name>
    <dbReference type="NCBI Taxonomy" id="35670"/>
    <lineage>
        <taxon>Eukaryota</taxon>
        <taxon>Metazoa</taxon>
        <taxon>Chordata</taxon>
        <taxon>Craniata</taxon>
        <taxon>Vertebrata</taxon>
        <taxon>Euteleostomi</taxon>
        <taxon>Lepidosauria</taxon>
        <taxon>Squamata</taxon>
        <taxon>Bifurcata</taxon>
        <taxon>Unidentata</taxon>
        <taxon>Episquamata</taxon>
        <taxon>Toxicofera</taxon>
        <taxon>Serpentes</taxon>
        <taxon>Colubroidea</taxon>
        <taxon>Elapidae</taxon>
        <taxon>Elapinae</taxon>
        <taxon>Naja</taxon>
    </lineage>
</organism>
<dbReference type="PANTHER" id="PTHR22870">
    <property type="entry name" value="REGULATOR OF CHROMOSOME CONDENSATION"/>
    <property type="match status" value="1"/>
</dbReference>
<dbReference type="GO" id="GO:0005829">
    <property type="term" value="C:cytosol"/>
    <property type="evidence" value="ECO:0007669"/>
    <property type="project" value="Ensembl"/>
</dbReference>
<keyword evidence="5" id="KW-1185">Reference proteome</keyword>
<dbReference type="GeneTree" id="ENSGT00940000160684"/>
<dbReference type="SUPFAM" id="SSF50985">
    <property type="entry name" value="RCC1/BLIP-II"/>
    <property type="match status" value="1"/>
</dbReference>
<evidence type="ECO:0000313" key="4">
    <source>
        <dbReference type="Ensembl" id="ENSNNAP00000020866.1"/>
    </source>
</evidence>
<feature type="repeat" description="RCC1" evidence="2">
    <location>
        <begin position="392"/>
        <end position="444"/>
    </location>
</feature>
<sequence length="570" mass="62104">METCPSEVSKEALSYTHTHTHTQSKLLPYCCQEAWTCPSEMELHFVFHTHTHREQSNSFDTSCPCNPGYSRSALLSRVRVATSSTAPGHSCKSQRGKMSVALPVRVLSLLARPGYVHKPPAFGLNTYIYNTVKLPAPAIAARSRERRTHRPPRGLPQVVPPSSATMAVARRDATPTLLAWGANSYGQLGLGHKNDVHLPKAVKSFLFNQRCIKNITGGGGHSAVLTETGEIFFCGQNKDGQLGLGHTEDVTHFTLCSSLCGCPVIQVACGWDFTVILVGNGQIFSCGSNSFGQLGIPDISGRCTIPAMIKSSQDKIINIAAGLRHTVAVAENGSVFQWGIGMASQAKRMCQGKNIPSFLRAKEPCKVPGLENVKVRSVASGSHHVVSLTDDGDLYVWGNNKHKQLLSKDFVVLEPQKIEAHYFEGEKIRRIWSGWTHLVVQSETEKVFTWGRGDYGQLGRSEMPCEGQNQERKGSTEHHLKQSSYAPAIVSRLSDASEIACGSEHNLAIVGNQCFSWGWNEHGMCGNETEENVCLPQPVEPLSSSELLLIGCGAGHSLAFCFLPSLDITL</sequence>
<dbReference type="GO" id="GO:0050709">
    <property type="term" value="P:negative regulation of protein secretion"/>
    <property type="evidence" value="ECO:0007669"/>
    <property type="project" value="Ensembl"/>
</dbReference>
<dbReference type="GO" id="GO:0005654">
    <property type="term" value="C:nucleoplasm"/>
    <property type="evidence" value="ECO:0007669"/>
    <property type="project" value="Ensembl"/>
</dbReference>
<dbReference type="Proteomes" id="UP000694559">
    <property type="component" value="Unplaced"/>
</dbReference>
<feature type="repeat" description="RCC1" evidence="2">
    <location>
        <begin position="333"/>
        <end position="391"/>
    </location>
</feature>
<evidence type="ECO:0000256" key="1">
    <source>
        <dbReference type="ARBA" id="ARBA00022737"/>
    </source>
</evidence>
<evidence type="ECO:0000256" key="2">
    <source>
        <dbReference type="PROSITE-ProRule" id="PRU00235"/>
    </source>
</evidence>
<feature type="repeat" description="RCC1" evidence="2">
    <location>
        <begin position="281"/>
        <end position="332"/>
    </location>
</feature>
<dbReference type="PROSITE" id="PS00626">
    <property type="entry name" value="RCC1_2"/>
    <property type="match status" value="2"/>
</dbReference>
<reference evidence="4" key="2">
    <citation type="submission" date="2025-09" db="UniProtKB">
        <authorList>
            <consortium name="Ensembl"/>
        </authorList>
    </citation>
    <scope>IDENTIFICATION</scope>
</reference>
<dbReference type="Ensembl" id="ENSNNAT00000021885.1">
    <property type="protein sequence ID" value="ENSNNAP00000020866.1"/>
    <property type="gene ID" value="ENSNNAG00000013832.1"/>
</dbReference>
<feature type="repeat" description="RCC1" evidence="2">
    <location>
        <begin position="512"/>
        <end position="563"/>
    </location>
</feature>
<dbReference type="PRINTS" id="PR00633">
    <property type="entry name" value="RCCNDNSATION"/>
</dbReference>
<protein>
    <submittedName>
        <fullName evidence="4">Secretion regulating guanine nucleotide exchange factor</fullName>
    </submittedName>
</protein>
<feature type="repeat" description="RCC1" evidence="2">
    <location>
        <begin position="445"/>
        <end position="512"/>
    </location>
</feature>